<dbReference type="InterPro" id="IPR016032">
    <property type="entry name" value="Sig_transdc_resp-reg_C-effctor"/>
</dbReference>
<dbReference type="AlphaFoldDB" id="A0A239P4N6"/>
<dbReference type="PANTHER" id="PTHR43214">
    <property type="entry name" value="TWO-COMPONENT RESPONSE REGULATOR"/>
    <property type="match status" value="1"/>
</dbReference>
<dbReference type="GO" id="GO:0000160">
    <property type="term" value="P:phosphorelay signal transduction system"/>
    <property type="evidence" value="ECO:0007669"/>
    <property type="project" value="InterPro"/>
</dbReference>
<feature type="domain" description="Response regulatory" evidence="4">
    <location>
        <begin position="9"/>
        <end position="125"/>
    </location>
</feature>
<name>A0A239P4N6_9ACTN</name>
<reference evidence="5 6" key="1">
    <citation type="submission" date="2017-06" db="EMBL/GenBank/DDBJ databases">
        <authorList>
            <person name="Kim H.J."/>
            <person name="Triplett B.A."/>
        </authorList>
    </citation>
    <scope>NUCLEOTIDE SEQUENCE [LARGE SCALE GENOMIC DNA]</scope>
    <source>
        <strain evidence="5 6">DSM 44715</strain>
    </source>
</reference>
<feature type="domain" description="HTH luxR-type" evidence="3">
    <location>
        <begin position="143"/>
        <end position="205"/>
    </location>
</feature>
<dbReference type="OrthoDB" id="9808843at2"/>
<feature type="modified residue" description="4-aspartylphosphate" evidence="2">
    <location>
        <position position="60"/>
    </location>
</feature>
<dbReference type="GO" id="GO:0003677">
    <property type="term" value="F:DNA binding"/>
    <property type="evidence" value="ECO:0007669"/>
    <property type="project" value="UniProtKB-KW"/>
</dbReference>
<keyword evidence="6" id="KW-1185">Reference proteome</keyword>
<dbReference type="SUPFAM" id="SSF46894">
    <property type="entry name" value="C-terminal effector domain of the bipartite response regulators"/>
    <property type="match status" value="1"/>
</dbReference>
<dbReference type="Pfam" id="PF00072">
    <property type="entry name" value="Response_reg"/>
    <property type="match status" value="1"/>
</dbReference>
<dbReference type="InterPro" id="IPR039420">
    <property type="entry name" value="WalR-like"/>
</dbReference>
<dbReference type="PROSITE" id="PS50043">
    <property type="entry name" value="HTH_LUXR_2"/>
    <property type="match status" value="1"/>
</dbReference>
<keyword evidence="2" id="KW-0597">Phosphoprotein</keyword>
<gene>
    <name evidence="5" type="ORF">SAMN05443665_10673</name>
</gene>
<dbReference type="SMART" id="SM00421">
    <property type="entry name" value="HTH_LUXR"/>
    <property type="match status" value="1"/>
</dbReference>
<dbReference type="PROSITE" id="PS50110">
    <property type="entry name" value="RESPONSE_REGULATORY"/>
    <property type="match status" value="1"/>
</dbReference>
<evidence type="ECO:0000256" key="1">
    <source>
        <dbReference type="ARBA" id="ARBA00023125"/>
    </source>
</evidence>
<dbReference type="SUPFAM" id="SSF52172">
    <property type="entry name" value="CheY-like"/>
    <property type="match status" value="1"/>
</dbReference>
<dbReference type="GO" id="GO:0006355">
    <property type="term" value="P:regulation of DNA-templated transcription"/>
    <property type="evidence" value="ECO:0007669"/>
    <property type="project" value="InterPro"/>
</dbReference>
<dbReference type="Gene3D" id="3.40.50.2300">
    <property type="match status" value="1"/>
</dbReference>
<dbReference type="PANTHER" id="PTHR43214:SF42">
    <property type="entry name" value="TRANSCRIPTIONAL REGULATORY PROTEIN DESR"/>
    <property type="match status" value="1"/>
</dbReference>
<proteinExistence type="predicted"/>
<dbReference type="InterPro" id="IPR000792">
    <property type="entry name" value="Tscrpt_reg_LuxR_C"/>
</dbReference>
<protein>
    <submittedName>
        <fullName evidence="5">Two component transcriptional regulator, LuxR family</fullName>
    </submittedName>
</protein>
<accession>A0A239P4N6</accession>
<dbReference type="Proteomes" id="UP000198318">
    <property type="component" value="Unassembled WGS sequence"/>
</dbReference>
<evidence type="ECO:0000313" key="6">
    <source>
        <dbReference type="Proteomes" id="UP000198318"/>
    </source>
</evidence>
<dbReference type="InterPro" id="IPR001789">
    <property type="entry name" value="Sig_transdc_resp-reg_receiver"/>
</dbReference>
<dbReference type="EMBL" id="FZOR01000067">
    <property type="protein sequence ID" value="SNT61922.1"/>
    <property type="molecule type" value="Genomic_DNA"/>
</dbReference>
<dbReference type="SMART" id="SM00448">
    <property type="entry name" value="REC"/>
    <property type="match status" value="1"/>
</dbReference>
<evidence type="ECO:0000313" key="5">
    <source>
        <dbReference type="EMBL" id="SNT61922.1"/>
    </source>
</evidence>
<evidence type="ECO:0000259" key="3">
    <source>
        <dbReference type="PROSITE" id="PS50043"/>
    </source>
</evidence>
<evidence type="ECO:0000259" key="4">
    <source>
        <dbReference type="PROSITE" id="PS50110"/>
    </source>
</evidence>
<organism evidence="5 6">
    <name type="scientific">Actinomadura meyerae</name>
    <dbReference type="NCBI Taxonomy" id="240840"/>
    <lineage>
        <taxon>Bacteria</taxon>
        <taxon>Bacillati</taxon>
        <taxon>Actinomycetota</taxon>
        <taxon>Actinomycetes</taxon>
        <taxon>Streptosporangiales</taxon>
        <taxon>Thermomonosporaceae</taxon>
        <taxon>Actinomadura</taxon>
    </lineage>
</organism>
<sequence>MGRLGHVIRVLIAEDQHVIRTALATLLGLEPDLRVVADVGAGDAVVPAALVHLPDVAVLDIDMPGTDGLTAAGLLRTKLPSCRTLMLTGHGKPGLLRRALGEKVDGFILKSAPPDQVIDAIRKVHAGERVLDASLAVTAWDLADDPLTPREKDVLRLLAGGAEVPEIAARLHLSAGTVRNHLTAVVAKLDARGRTDAVRIAREAGWI</sequence>
<keyword evidence="1" id="KW-0238">DNA-binding</keyword>
<dbReference type="PROSITE" id="PS00622">
    <property type="entry name" value="HTH_LUXR_1"/>
    <property type="match status" value="1"/>
</dbReference>
<dbReference type="CDD" id="cd06170">
    <property type="entry name" value="LuxR_C_like"/>
    <property type="match status" value="1"/>
</dbReference>
<dbReference type="Pfam" id="PF00196">
    <property type="entry name" value="GerE"/>
    <property type="match status" value="1"/>
</dbReference>
<dbReference type="InterPro" id="IPR011006">
    <property type="entry name" value="CheY-like_superfamily"/>
</dbReference>
<dbReference type="PRINTS" id="PR00038">
    <property type="entry name" value="HTHLUXR"/>
</dbReference>
<evidence type="ECO:0000256" key="2">
    <source>
        <dbReference type="PROSITE-ProRule" id="PRU00169"/>
    </source>
</evidence>